<sequence>MVPTGPVDRFDAFRALAERRGRPGERLVGSLAEARARTADGPGVRAPAVTAGMGLLAAAALGPAGHYADLTAPHGRRQVRVCEATACFAAQLGRHLCGVERELGVAAGAATPDGETSLQAVRCLGHCYAGPAALDGDATRTGPTPAAQLAGRAVARDAAIPAADDTGDPVLLGRLPAGEPARQVWPRIVTSGTPGRVGPEVAASGLRGRGGAGCRVATKWAAVGRAPGTVVADGDEGDPGSFADRLLREAAPERVPEGLVLACFACGARQAVALVRSEYPRALARMREAVARAYADGHFGRSVHGTGTAVQVFATPDGRAHLAAAPYLPPGEPPDDDYLLLLVTGRRWAHHNSGSTTRHSGTSALDPVDLLDLHPDDAARYDLREGARVGVDGRHGRARLTARVSEQAPPGQAFCSFRFTASRVNRATSEHANTATSCPEYQVMAVRVHDASTGGAR</sequence>
<dbReference type="SUPFAM" id="SSF52833">
    <property type="entry name" value="Thioredoxin-like"/>
    <property type="match status" value="1"/>
</dbReference>
<name>A0ABY7PH28_9ACTN</name>
<protein>
    <submittedName>
        <fullName evidence="7">NAD(P)H-dependent oxidoreductase subunit E</fullName>
    </submittedName>
</protein>
<dbReference type="InterPro" id="IPR006657">
    <property type="entry name" value="MoPterin_dinucl-bd_dom"/>
</dbReference>
<evidence type="ECO:0000313" key="8">
    <source>
        <dbReference type="Proteomes" id="UP001212326"/>
    </source>
</evidence>
<evidence type="ECO:0000259" key="5">
    <source>
        <dbReference type="Pfam" id="PF01512"/>
    </source>
</evidence>
<dbReference type="Pfam" id="PF01512">
    <property type="entry name" value="Complex1_51K"/>
    <property type="match status" value="1"/>
</dbReference>
<dbReference type="InterPro" id="IPR037225">
    <property type="entry name" value="Nuo51_FMN-bd_sf"/>
</dbReference>
<dbReference type="InterPro" id="IPR042128">
    <property type="entry name" value="NuoE_dom"/>
</dbReference>
<dbReference type="RefSeq" id="WP_270085881.1">
    <property type="nucleotide sequence ID" value="NZ_CP115300.1"/>
</dbReference>
<feature type="domain" description="Molybdopterin dinucleotide-binding" evidence="6">
    <location>
        <begin position="340"/>
        <end position="444"/>
    </location>
</feature>
<evidence type="ECO:0000259" key="6">
    <source>
        <dbReference type="Pfam" id="PF01568"/>
    </source>
</evidence>
<dbReference type="PANTHER" id="PTHR43578:SF3">
    <property type="entry name" value="NADH-QUINONE OXIDOREDUCTASE SUBUNIT F"/>
    <property type="match status" value="1"/>
</dbReference>
<evidence type="ECO:0000313" key="7">
    <source>
        <dbReference type="EMBL" id="WBO68653.1"/>
    </source>
</evidence>
<dbReference type="Pfam" id="PF01568">
    <property type="entry name" value="Molydop_binding"/>
    <property type="match status" value="1"/>
</dbReference>
<keyword evidence="3" id="KW-0408">Iron</keyword>
<dbReference type="InterPro" id="IPR011538">
    <property type="entry name" value="Nuo51_FMN-bd"/>
</dbReference>
<dbReference type="SUPFAM" id="SSF50692">
    <property type="entry name" value="ADC-like"/>
    <property type="match status" value="1"/>
</dbReference>
<dbReference type="Gene3D" id="3.40.50.11540">
    <property type="entry name" value="NADH-ubiquinone oxidoreductase 51kDa subunit"/>
    <property type="match status" value="1"/>
</dbReference>
<keyword evidence="4" id="KW-0411">Iron-sulfur</keyword>
<dbReference type="InterPro" id="IPR036249">
    <property type="entry name" value="Thioredoxin-like_sf"/>
</dbReference>
<dbReference type="Gene3D" id="3.40.30.10">
    <property type="entry name" value="Glutaredoxin"/>
    <property type="match status" value="1"/>
</dbReference>
<gene>
    <name evidence="7" type="ORF">O1G22_40535</name>
</gene>
<dbReference type="Proteomes" id="UP001212326">
    <property type="component" value="Chromosome"/>
</dbReference>
<evidence type="ECO:0000256" key="2">
    <source>
        <dbReference type="ARBA" id="ARBA00022723"/>
    </source>
</evidence>
<keyword evidence="2" id="KW-0479">Metal-binding</keyword>
<evidence type="ECO:0000256" key="3">
    <source>
        <dbReference type="ARBA" id="ARBA00023004"/>
    </source>
</evidence>
<proteinExistence type="predicted"/>
<keyword evidence="8" id="KW-1185">Reference proteome</keyword>
<organism evidence="7 8">
    <name type="scientific">Streptomyces camelliae</name>
    <dbReference type="NCBI Taxonomy" id="3004093"/>
    <lineage>
        <taxon>Bacteria</taxon>
        <taxon>Bacillati</taxon>
        <taxon>Actinomycetota</taxon>
        <taxon>Actinomycetes</taxon>
        <taxon>Kitasatosporales</taxon>
        <taxon>Streptomycetaceae</taxon>
        <taxon>Streptomyces</taxon>
    </lineage>
</organism>
<evidence type="ECO:0000256" key="1">
    <source>
        <dbReference type="ARBA" id="ARBA00022485"/>
    </source>
</evidence>
<dbReference type="SUPFAM" id="SSF142019">
    <property type="entry name" value="Nqo1 FMN-binding domain-like"/>
    <property type="match status" value="1"/>
</dbReference>
<dbReference type="Gene3D" id="2.40.40.20">
    <property type="match status" value="1"/>
</dbReference>
<feature type="domain" description="NADH-ubiquinone oxidoreductase 51kDa subunit FMN-binding" evidence="5">
    <location>
        <begin position="201"/>
        <end position="304"/>
    </location>
</feature>
<dbReference type="Pfam" id="PF01257">
    <property type="entry name" value="2Fe-2S_thioredx"/>
    <property type="match status" value="1"/>
</dbReference>
<dbReference type="CDD" id="cd03064">
    <property type="entry name" value="TRX_Fd_NuoE"/>
    <property type="match status" value="1"/>
</dbReference>
<evidence type="ECO:0000256" key="4">
    <source>
        <dbReference type="ARBA" id="ARBA00023014"/>
    </source>
</evidence>
<accession>A0ABY7PH28</accession>
<reference evidence="7 8" key="1">
    <citation type="submission" date="2022-12" db="EMBL/GenBank/DDBJ databases">
        <authorList>
            <person name="Mo P."/>
        </authorList>
    </citation>
    <scope>NUCLEOTIDE SEQUENCE [LARGE SCALE GENOMIC DNA]</scope>
    <source>
        <strain evidence="7 8">HUAS 2-6</strain>
    </source>
</reference>
<dbReference type="PANTHER" id="PTHR43578">
    <property type="entry name" value="NADH-QUINONE OXIDOREDUCTASE SUBUNIT F"/>
    <property type="match status" value="1"/>
</dbReference>
<dbReference type="InterPro" id="IPR009010">
    <property type="entry name" value="Asp_de-COase-like_dom_sf"/>
</dbReference>
<dbReference type="EMBL" id="CP115300">
    <property type="protein sequence ID" value="WBO68653.1"/>
    <property type="molecule type" value="Genomic_DNA"/>
</dbReference>
<keyword evidence="1" id="KW-0004">4Fe-4S</keyword>